<evidence type="ECO:0000313" key="20">
    <source>
        <dbReference type="Proteomes" id="UP001166093"/>
    </source>
</evidence>
<feature type="non-terminal residue" evidence="19">
    <location>
        <position position="530"/>
    </location>
</feature>
<dbReference type="InterPro" id="IPR036284">
    <property type="entry name" value="GGL_sf"/>
</dbReference>
<name>A0ABS2YLQ5_POLSP</name>
<dbReference type="InterPro" id="IPR015898">
    <property type="entry name" value="G-protein_gamma-like_dom"/>
</dbReference>
<evidence type="ECO:0000256" key="5">
    <source>
        <dbReference type="ARBA" id="ARBA00022676"/>
    </source>
</evidence>
<feature type="non-terminal residue" evidence="19">
    <location>
        <position position="1"/>
    </location>
</feature>
<dbReference type="Gene3D" id="3.90.550.50">
    <property type="match status" value="1"/>
</dbReference>
<keyword evidence="10" id="KW-1133">Transmembrane helix</keyword>
<keyword evidence="9" id="KW-0735">Signal-anchor</keyword>
<evidence type="ECO:0000256" key="3">
    <source>
        <dbReference type="ARBA" id="ARBA00004922"/>
    </source>
</evidence>
<comment type="similarity">
    <text evidence="4">Belongs to the glycosyltransferase 31 family.</text>
</comment>
<dbReference type="EMBL" id="JAAWVQ010165686">
    <property type="protein sequence ID" value="MBN3287388.1"/>
    <property type="molecule type" value="Genomic_DNA"/>
</dbReference>
<gene>
    <name evidence="19" type="primary">B3galnt2</name>
    <name evidence="19" type="ORF">GTO93_0021512</name>
</gene>
<organism evidence="19 20">
    <name type="scientific">Polyodon spathula</name>
    <name type="common">North American paddlefish</name>
    <name type="synonym">Squalus spathula</name>
    <dbReference type="NCBI Taxonomy" id="7913"/>
    <lineage>
        <taxon>Eukaryota</taxon>
        <taxon>Metazoa</taxon>
        <taxon>Chordata</taxon>
        <taxon>Craniata</taxon>
        <taxon>Vertebrata</taxon>
        <taxon>Euteleostomi</taxon>
        <taxon>Actinopterygii</taxon>
        <taxon>Chondrostei</taxon>
        <taxon>Acipenseriformes</taxon>
        <taxon>Polyodontidae</taxon>
        <taxon>Polyodon</taxon>
    </lineage>
</organism>
<evidence type="ECO:0000256" key="11">
    <source>
        <dbReference type="ARBA" id="ARBA00023034"/>
    </source>
</evidence>
<dbReference type="SUPFAM" id="SSF48670">
    <property type="entry name" value="Transducin (heterotrimeric G protein), gamma chain"/>
    <property type="match status" value="1"/>
</dbReference>
<dbReference type="InterPro" id="IPR002659">
    <property type="entry name" value="Glyco_trans_31"/>
</dbReference>
<evidence type="ECO:0000256" key="9">
    <source>
        <dbReference type="ARBA" id="ARBA00022968"/>
    </source>
</evidence>
<keyword evidence="6" id="KW-0808">Transferase</keyword>
<evidence type="ECO:0000256" key="10">
    <source>
        <dbReference type="ARBA" id="ARBA00022989"/>
    </source>
</evidence>
<comment type="catalytic activity">
    <reaction evidence="17">
        <text>3-O-(N-acetyl-beta-D-glucosaminyl-(1-&gt;4)-alpha-D-mannosyl)-L-threonyl-[protein] + UDP-N-acetyl-alpha-D-galactosamine = 3-O-[beta-D-GalNAc-(1-&gt;3)-beta-D-GlcNAc-(1-&gt;4)-alpha-D-Man]-L-Thr-[protein] + UDP + H(+)</text>
        <dbReference type="Rhea" id="RHEA:37667"/>
        <dbReference type="Rhea" id="RHEA-COMP:13308"/>
        <dbReference type="Rhea" id="RHEA-COMP:13618"/>
        <dbReference type="ChEBI" id="CHEBI:15378"/>
        <dbReference type="ChEBI" id="CHEBI:58223"/>
        <dbReference type="ChEBI" id="CHEBI:67138"/>
        <dbReference type="ChEBI" id="CHEBI:136709"/>
        <dbReference type="ChEBI" id="CHEBI:137540"/>
        <dbReference type="EC" id="2.4.1.313"/>
    </reaction>
</comment>
<keyword evidence="7" id="KW-0812">Transmembrane</keyword>
<evidence type="ECO:0000256" key="7">
    <source>
        <dbReference type="ARBA" id="ARBA00022692"/>
    </source>
</evidence>
<dbReference type="PANTHER" id="PTHR11214:SF219">
    <property type="entry name" value="UDP-GALNAC:BETA-1,3-N-ACETYLGALACTOSAMINYLTRANSFERASE 2"/>
    <property type="match status" value="1"/>
</dbReference>
<evidence type="ECO:0000256" key="13">
    <source>
        <dbReference type="ARBA" id="ARBA00023180"/>
    </source>
</evidence>
<keyword evidence="11" id="KW-0333">Golgi apparatus</keyword>
<dbReference type="Pfam" id="PF00631">
    <property type="entry name" value="G-gamma"/>
    <property type="match status" value="1"/>
</dbReference>
<evidence type="ECO:0000256" key="12">
    <source>
        <dbReference type="ARBA" id="ARBA00023136"/>
    </source>
</evidence>
<keyword evidence="13" id="KW-0325">Glycoprotein</keyword>
<accession>A0ABS2YLQ5</accession>
<keyword evidence="20" id="KW-1185">Reference proteome</keyword>
<evidence type="ECO:0000256" key="14">
    <source>
        <dbReference type="ARBA" id="ARBA00039104"/>
    </source>
</evidence>
<dbReference type="Gene3D" id="4.10.260.10">
    <property type="entry name" value="Transducin (heterotrimeric G protein), gamma chain"/>
    <property type="match status" value="1"/>
</dbReference>
<evidence type="ECO:0000256" key="8">
    <source>
        <dbReference type="ARBA" id="ARBA00022824"/>
    </source>
</evidence>
<keyword evidence="8" id="KW-0256">Endoplasmic reticulum</keyword>
<feature type="domain" description="G protein gamma" evidence="18">
    <location>
        <begin position="1"/>
        <end position="34"/>
    </location>
</feature>
<evidence type="ECO:0000313" key="19">
    <source>
        <dbReference type="EMBL" id="MBN3287388.1"/>
    </source>
</evidence>
<evidence type="ECO:0000256" key="1">
    <source>
        <dbReference type="ARBA" id="ARBA00004240"/>
    </source>
</evidence>
<evidence type="ECO:0000256" key="2">
    <source>
        <dbReference type="ARBA" id="ARBA00004323"/>
    </source>
</evidence>
<evidence type="ECO:0000256" key="16">
    <source>
        <dbReference type="ARBA" id="ARBA00042712"/>
    </source>
</evidence>
<proteinExistence type="inferred from homology"/>
<dbReference type="Proteomes" id="UP001166093">
    <property type="component" value="Unassembled WGS sequence"/>
</dbReference>
<dbReference type="EC" id="2.4.1.313" evidence="14"/>
<dbReference type="PANTHER" id="PTHR11214">
    <property type="entry name" value="BETA-1,3-N-ACETYLGLUCOSAMINYLTRANSFERASE"/>
    <property type="match status" value="1"/>
</dbReference>
<protein>
    <recommendedName>
        <fullName evidence="15">UDP-GalNAc:beta-1,3-N-acetylgalactosaminyltransferase 2</fullName>
        <ecNumber evidence="14">2.4.1.313</ecNumber>
    </recommendedName>
    <alternativeName>
        <fullName evidence="16">Beta-1,3-N-acetylgalactosaminyltransferase II</fullName>
    </alternativeName>
</protein>
<evidence type="ECO:0000259" key="18">
    <source>
        <dbReference type="PROSITE" id="PS50058"/>
    </source>
</evidence>
<comment type="caution">
    <text evidence="19">The sequence shown here is derived from an EMBL/GenBank/DDBJ whole genome shotgun (WGS) entry which is preliminary data.</text>
</comment>
<keyword evidence="5" id="KW-0328">Glycosyltransferase</keyword>
<evidence type="ECO:0000256" key="15">
    <source>
        <dbReference type="ARBA" id="ARBA00040432"/>
    </source>
</evidence>
<evidence type="ECO:0000256" key="17">
    <source>
        <dbReference type="ARBA" id="ARBA00047667"/>
    </source>
</evidence>
<keyword evidence="12" id="KW-0472">Membrane</keyword>
<comment type="pathway">
    <text evidence="3">Protein modification; protein glycosylation.</text>
</comment>
<evidence type="ECO:0000256" key="4">
    <source>
        <dbReference type="ARBA" id="ARBA00008661"/>
    </source>
</evidence>
<sequence>MAYCDAHIREDPLICPVPASENPFREKKFFCTILAMWARRFAGTVHCSFCSVLEEDLLLSELNQSNITFKLDDQQIQSCEVLVGVLSARHNYDLRNAIRNTWLGHLKQHPELQHRILVKFIVGTNGCDIPEEDREDTYSCKLLNLTYPVIEQEIEAVSLPDESACILSEASVVSVEFKVLHTIVITRLGVFPDGKDLDFRRNVTVRLYQLEQEEAIITARFSPISFGVAINGLWYKPVEQFILPKGFEGTLVWESLDSEGLNTAHVTGVKFNRGGGVLRIATLKEGVLPHRSTQGVPGLAGGFTYAIYEPESLSQMLKGRPERMRSHSAILKEEDASLEEESRTHQDIVFVDVVDTYRNVPSKLLRFYEWSVKNTDFDLLLKTDDDCYINMDAMIKKINHKGLKRRNFWWGNFRQSWAVDRTGKWQELEYASPAYPAFACGSGYVASKDLIQWLANNGEYLKSYQGEDVSMGIWMAAVGPHKFQDSGWLCEKECQPDMLSSPQYSAEELADLWSRRVSCRNPCACQEDQG</sequence>
<reference evidence="19" key="1">
    <citation type="journal article" date="2021" name="Cell">
        <title>Tracing the genetic footprints of vertebrate landing in non-teleost ray-finned fishes.</title>
        <authorList>
            <person name="Bi X."/>
            <person name="Wang K."/>
            <person name="Yang L."/>
            <person name="Pan H."/>
            <person name="Jiang H."/>
            <person name="Wei Q."/>
            <person name="Fang M."/>
            <person name="Yu H."/>
            <person name="Zhu C."/>
            <person name="Cai Y."/>
            <person name="He Y."/>
            <person name="Gan X."/>
            <person name="Zeng H."/>
            <person name="Yu D."/>
            <person name="Zhu Y."/>
            <person name="Jiang H."/>
            <person name="Qiu Q."/>
            <person name="Yang H."/>
            <person name="Zhang Y.E."/>
            <person name="Wang W."/>
            <person name="Zhu M."/>
            <person name="He S."/>
            <person name="Zhang G."/>
        </authorList>
    </citation>
    <scope>NUCLEOTIDE SEQUENCE</scope>
    <source>
        <strain evidence="19">Pddl_001</strain>
    </source>
</reference>
<dbReference type="Pfam" id="PF01762">
    <property type="entry name" value="Galactosyl_T"/>
    <property type="match status" value="1"/>
</dbReference>
<comment type="subcellular location">
    <subcellularLocation>
        <location evidence="1">Endoplasmic reticulum</location>
    </subcellularLocation>
    <subcellularLocation>
        <location evidence="2">Golgi apparatus membrane</location>
        <topology evidence="2">Single-pass type II membrane protein</topology>
    </subcellularLocation>
</comment>
<evidence type="ECO:0000256" key="6">
    <source>
        <dbReference type="ARBA" id="ARBA00022679"/>
    </source>
</evidence>
<dbReference type="PROSITE" id="PS50058">
    <property type="entry name" value="G_PROTEIN_GAMMA"/>
    <property type="match status" value="1"/>
</dbReference>